<dbReference type="Proteomes" id="UP000296049">
    <property type="component" value="Unassembled WGS sequence"/>
</dbReference>
<protein>
    <submittedName>
        <fullName evidence="2">Uncharacterized protein</fullName>
    </submittedName>
</protein>
<dbReference type="EMBL" id="KB742588">
    <property type="protein sequence ID" value="EOB06663.1"/>
    <property type="molecule type" value="Genomic_DNA"/>
</dbReference>
<evidence type="ECO:0000313" key="3">
    <source>
        <dbReference type="Proteomes" id="UP000296049"/>
    </source>
</evidence>
<organism evidence="2 3">
    <name type="scientific">Anas platyrhynchos</name>
    <name type="common">Mallard</name>
    <name type="synonym">Anas boschas</name>
    <dbReference type="NCBI Taxonomy" id="8839"/>
    <lineage>
        <taxon>Eukaryota</taxon>
        <taxon>Metazoa</taxon>
        <taxon>Chordata</taxon>
        <taxon>Craniata</taxon>
        <taxon>Vertebrata</taxon>
        <taxon>Euteleostomi</taxon>
        <taxon>Archelosauria</taxon>
        <taxon>Archosauria</taxon>
        <taxon>Dinosauria</taxon>
        <taxon>Saurischia</taxon>
        <taxon>Theropoda</taxon>
        <taxon>Coelurosauria</taxon>
        <taxon>Aves</taxon>
        <taxon>Neognathae</taxon>
        <taxon>Galloanserae</taxon>
        <taxon>Anseriformes</taxon>
        <taxon>Anatidae</taxon>
        <taxon>Anatinae</taxon>
        <taxon>Anas</taxon>
    </lineage>
</organism>
<evidence type="ECO:0000256" key="1">
    <source>
        <dbReference type="SAM" id="MobiDB-lite"/>
    </source>
</evidence>
<feature type="region of interest" description="Disordered" evidence="1">
    <location>
        <begin position="1"/>
        <end position="25"/>
    </location>
</feature>
<feature type="region of interest" description="Disordered" evidence="1">
    <location>
        <begin position="224"/>
        <end position="247"/>
    </location>
</feature>
<keyword evidence="3" id="KW-1185">Reference proteome</keyword>
<feature type="compositionally biased region" description="Basic and acidic residues" evidence="1">
    <location>
        <begin position="15"/>
        <end position="25"/>
    </location>
</feature>
<feature type="compositionally biased region" description="Polar residues" evidence="1">
    <location>
        <begin position="1"/>
        <end position="14"/>
    </location>
</feature>
<gene>
    <name evidence="2" type="ORF">Anapl_03174</name>
</gene>
<sequence>MRHNHGQTGSTQQLRAERQSAKPRQELSLSAEYHPVYKQPVLENVLFALGFSCKLYVVVLQVSRLPGISGETALYYSSHQVLTYTQRRHTSRGRGSSNFHLSPCSLGLKDNSTGLAWLPGHVDAQNRLKPHQPVSYLALDPDRENGRCTPICNAIHLWGRGASMSYTEQLCACCQSHRKVARAGIWISVYLAIAQNSKRLKFDLHMMEKSIFLPLQRPLGISRSPGQGQLLQAHKWKRPQKKQQQPRVNECPAFYKQLIDLCKRERSGGWQAFENSPKEWPRSDEELPPLQEGKSHGSALRLQQVPRSTPAGSRDVAPACSPATSLPPGGSTASGCKVPARAPVALKGGLAEHFVPFPGGF</sequence>
<accession>R0M1T9</accession>
<evidence type="ECO:0000313" key="2">
    <source>
        <dbReference type="EMBL" id="EOB06663.1"/>
    </source>
</evidence>
<dbReference type="AlphaFoldDB" id="R0M1T9"/>
<proteinExistence type="predicted"/>
<feature type="compositionally biased region" description="Basic and acidic residues" evidence="1">
    <location>
        <begin position="276"/>
        <end position="285"/>
    </location>
</feature>
<reference evidence="3" key="1">
    <citation type="journal article" date="2013" name="Nat. Genet.">
        <title>The duck genome and transcriptome provide insight into an avian influenza virus reservoir species.</title>
        <authorList>
            <person name="Huang Y."/>
            <person name="Li Y."/>
            <person name="Burt D.W."/>
            <person name="Chen H."/>
            <person name="Zhang Y."/>
            <person name="Qian W."/>
            <person name="Kim H."/>
            <person name="Gan S."/>
            <person name="Zhao Y."/>
            <person name="Li J."/>
            <person name="Yi K."/>
            <person name="Feng H."/>
            <person name="Zhu P."/>
            <person name="Li B."/>
            <person name="Liu Q."/>
            <person name="Fairley S."/>
            <person name="Magor K.E."/>
            <person name="Du Z."/>
            <person name="Hu X."/>
            <person name="Goodman L."/>
            <person name="Tafer H."/>
            <person name="Vignal A."/>
            <person name="Lee T."/>
            <person name="Kim K.W."/>
            <person name="Sheng Z."/>
            <person name="An Y."/>
            <person name="Searle S."/>
            <person name="Herrero J."/>
            <person name="Groenen M.A."/>
            <person name="Crooijmans R.P."/>
            <person name="Faraut T."/>
            <person name="Cai Q."/>
            <person name="Webster R.G."/>
            <person name="Aldridge J.R."/>
            <person name="Warren W.C."/>
            <person name="Bartschat S."/>
            <person name="Kehr S."/>
            <person name="Marz M."/>
            <person name="Stadler P.F."/>
            <person name="Smith J."/>
            <person name="Kraus R.H."/>
            <person name="Zhao Y."/>
            <person name="Ren L."/>
            <person name="Fei J."/>
            <person name="Morisson M."/>
            <person name="Kaiser P."/>
            <person name="Griffin D.K."/>
            <person name="Rao M."/>
            <person name="Pitel F."/>
            <person name="Wang J."/>
            <person name="Li N."/>
        </authorList>
    </citation>
    <scope>NUCLEOTIDE SEQUENCE [LARGE SCALE GENOMIC DNA]</scope>
</reference>
<feature type="region of interest" description="Disordered" evidence="1">
    <location>
        <begin position="273"/>
        <end position="335"/>
    </location>
</feature>
<name>R0M1T9_ANAPL</name>